<dbReference type="Proteomes" id="UP000462760">
    <property type="component" value="Unassembled WGS sequence"/>
</dbReference>
<dbReference type="PROSITE" id="PS00676">
    <property type="entry name" value="SIGMA54_INTERACT_2"/>
    <property type="match status" value="1"/>
</dbReference>
<dbReference type="EMBL" id="VULR01000008">
    <property type="protein sequence ID" value="MSS43410.1"/>
    <property type="molecule type" value="Genomic_DNA"/>
</dbReference>
<dbReference type="OrthoDB" id="5411866at2"/>
<dbReference type="InterPro" id="IPR009057">
    <property type="entry name" value="Homeodomain-like_sf"/>
</dbReference>
<accession>A0A844FHG3</accession>
<dbReference type="PROSITE" id="PS50045">
    <property type="entry name" value="SIGMA54_INTERACT_4"/>
    <property type="match status" value="1"/>
</dbReference>
<dbReference type="FunFam" id="3.40.50.300:FF:000006">
    <property type="entry name" value="DNA-binding transcriptional regulator NtrC"/>
    <property type="match status" value="1"/>
</dbReference>
<feature type="domain" description="PAS" evidence="8">
    <location>
        <begin position="121"/>
        <end position="192"/>
    </location>
</feature>
<evidence type="ECO:0000256" key="6">
    <source>
        <dbReference type="SAM" id="Coils"/>
    </source>
</evidence>
<feature type="domain" description="PAS" evidence="8">
    <location>
        <begin position="4"/>
        <end position="49"/>
    </location>
</feature>
<dbReference type="InterPro" id="IPR025662">
    <property type="entry name" value="Sigma_54_int_dom_ATP-bd_1"/>
</dbReference>
<keyword evidence="2" id="KW-0067">ATP-binding</keyword>
<proteinExistence type="predicted"/>
<dbReference type="GO" id="GO:0005524">
    <property type="term" value="F:ATP binding"/>
    <property type="evidence" value="ECO:0007669"/>
    <property type="project" value="UniProtKB-KW"/>
</dbReference>
<sequence>MSKNKELLYNMVNSLCVGLLIINKNGIIDYLNEGALKILDLNRESALDKKVDKVIPNLKISNFLKTNKKSKTHTLKYKSMEIIAIEKPIINNGFVEGTFLIFQKLDSYKEFIRQFDDEMEAAFLLKTIMETTNDAIVYVNKEGYIEMISKPYADFLQVKREEVIGKHVRDVIENTRMDVVIKTGVSEIAEVQEINGNKMIATRIPVFVKGNVVGAVGRVLFRDINELNALYMKISKIEKELNLYKDEFKKVNSAKYSLDSIISESKSMHKIKELTKRTAKTNSNVLILGESGTGKELFAHAIHSISRRSNAPFIKVNCGAIPYELLESELFGYEEGSFTGAKKGGKIGKFKAADGGTIFLDEIGDLPMNMQVKLLRVLQDKEIERIGSNSSEKVDVRIITATNRDLEEMVSEGKFRLDLYYRLNVLTIKVPPLRERKDDIPILSEYLIQKISRRENIRVDRISDSALEYLKRYNWPGNVRELENILERAINFLDEETVIKPEHLPSKITGIMRKKKVRSLKLTLEEVERQAIIDSLIFSNGNKTKAASILDISRTSLYEKIDKYNIEL</sequence>
<dbReference type="InterPro" id="IPR025944">
    <property type="entry name" value="Sigma_54_int_dom_CS"/>
</dbReference>
<name>A0A844FHG3_9FIRM</name>
<dbReference type="InterPro" id="IPR035965">
    <property type="entry name" value="PAS-like_dom_sf"/>
</dbReference>
<evidence type="ECO:0000313" key="10">
    <source>
        <dbReference type="Proteomes" id="UP000462760"/>
    </source>
</evidence>
<evidence type="ECO:0000256" key="1">
    <source>
        <dbReference type="ARBA" id="ARBA00022741"/>
    </source>
</evidence>
<dbReference type="Gene3D" id="3.40.50.300">
    <property type="entry name" value="P-loop containing nucleotide triphosphate hydrolases"/>
    <property type="match status" value="1"/>
</dbReference>
<dbReference type="Pfam" id="PF25601">
    <property type="entry name" value="AAA_lid_14"/>
    <property type="match status" value="1"/>
</dbReference>
<evidence type="ECO:0000313" key="9">
    <source>
        <dbReference type="EMBL" id="MSS43410.1"/>
    </source>
</evidence>
<dbReference type="PANTHER" id="PTHR32071:SF57">
    <property type="entry name" value="C4-DICARBOXYLATE TRANSPORT TRANSCRIPTIONAL REGULATORY PROTEIN DCTD"/>
    <property type="match status" value="1"/>
</dbReference>
<dbReference type="AlphaFoldDB" id="A0A844FHG3"/>
<organism evidence="9 10">
    <name type="scientific">Anaerosalibacter bizertensis</name>
    <dbReference type="NCBI Taxonomy" id="932217"/>
    <lineage>
        <taxon>Bacteria</taxon>
        <taxon>Bacillati</taxon>
        <taxon>Bacillota</taxon>
        <taxon>Tissierellia</taxon>
        <taxon>Tissierellales</taxon>
        <taxon>Sporanaerobacteraceae</taxon>
        <taxon>Anaerosalibacter</taxon>
    </lineage>
</organism>
<keyword evidence="1" id="KW-0547">Nucleotide-binding</keyword>
<keyword evidence="3" id="KW-0805">Transcription regulation</keyword>
<dbReference type="Pfam" id="PF13426">
    <property type="entry name" value="PAS_9"/>
    <property type="match status" value="2"/>
</dbReference>
<evidence type="ECO:0000256" key="2">
    <source>
        <dbReference type="ARBA" id="ARBA00022840"/>
    </source>
</evidence>
<dbReference type="GO" id="GO:0043565">
    <property type="term" value="F:sequence-specific DNA binding"/>
    <property type="evidence" value="ECO:0007669"/>
    <property type="project" value="InterPro"/>
</dbReference>
<keyword evidence="6" id="KW-0175">Coiled coil</keyword>
<dbReference type="CDD" id="cd00009">
    <property type="entry name" value="AAA"/>
    <property type="match status" value="1"/>
</dbReference>
<dbReference type="InterPro" id="IPR000014">
    <property type="entry name" value="PAS"/>
</dbReference>
<dbReference type="SMART" id="SM00382">
    <property type="entry name" value="AAA"/>
    <property type="match status" value="1"/>
</dbReference>
<evidence type="ECO:0000256" key="5">
    <source>
        <dbReference type="ARBA" id="ARBA00023163"/>
    </source>
</evidence>
<comment type="caution">
    <text evidence="9">The sequence shown here is derived from an EMBL/GenBank/DDBJ whole genome shotgun (WGS) entry which is preliminary data.</text>
</comment>
<gene>
    <name evidence="9" type="ORF">FYJ27_06645</name>
</gene>
<evidence type="ECO:0000259" key="8">
    <source>
        <dbReference type="PROSITE" id="PS50112"/>
    </source>
</evidence>
<dbReference type="SUPFAM" id="SSF55785">
    <property type="entry name" value="PYP-like sensor domain (PAS domain)"/>
    <property type="match status" value="2"/>
</dbReference>
<dbReference type="PRINTS" id="PR01590">
    <property type="entry name" value="HTHFIS"/>
</dbReference>
<evidence type="ECO:0000256" key="3">
    <source>
        <dbReference type="ARBA" id="ARBA00023015"/>
    </source>
</evidence>
<dbReference type="InterPro" id="IPR003593">
    <property type="entry name" value="AAA+_ATPase"/>
</dbReference>
<dbReference type="InterPro" id="IPR058031">
    <property type="entry name" value="AAA_lid_NorR"/>
</dbReference>
<protein>
    <submittedName>
        <fullName evidence="9">PAS domain-containing protein</fullName>
    </submittedName>
</protein>
<dbReference type="SUPFAM" id="SSF46689">
    <property type="entry name" value="Homeodomain-like"/>
    <property type="match status" value="1"/>
</dbReference>
<dbReference type="GO" id="GO:0006355">
    <property type="term" value="P:regulation of DNA-templated transcription"/>
    <property type="evidence" value="ECO:0007669"/>
    <property type="project" value="InterPro"/>
</dbReference>
<evidence type="ECO:0000256" key="4">
    <source>
        <dbReference type="ARBA" id="ARBA00023125"/>
    </source>
</evidence>
<keyword evidence="5" id="KW-0804">Transcription</keyword>
<dbReference type="Gene3D" id="3.30.450.20">
    <property type="entry name" value="PAS domain"/>
    <property type="match status" value="2"/>
</dbReference>
<dbReference type="InterPro" id="IPR002197">
    <property type="entry name" value="HTH_Fis"/>
</dbReference>
<dbReference type="NCBIfam" id="TIGR00229">
    <property type="entry name" value="sensory_box"/>
    <property type="match status" value="1"/>
</dbReference>
<feature type="coiled-coil region" evidence="6">
    <location>
        <begin position="227"/>
        <end position="254"/>
    </location>
</feature>
<dbReference type="InterPro" id="IPR027417">
    <property type="entry name" value="P-loop_NTPase"/>
</dbReference>
<dbReference type="Pfam" id="PF02954">
    <property type="entry name" value="HTH_8"/>
    <property type="match status" value="1"/>
</dbReference>
<dbReference type="RefSeq" id="WP_154484096.1">
    <property type="nucleotide sequence ID" value="NZ_VULR01000008.1"/>
</dbReference>
<reference evidence="9 10" key="1">
    <citation type="submission" date="2019-08" db="EMBL/GenBank/DDBJ databases">
        <title>In-depth cultivation of the pig gut microbiome towards novel bacterial diversity and tailored functional studies.</title>
        <authorList>
            <person name="Wylensek D."/>
            <person name="Hitch T.C.A."/>
            <person name="Clavel T."/>
        </authorList>
    </citation>
    <scope>NUCLEOTIDE SEQUENCE [LARGE SCALE GENOMIC DNA]</scope>
    <source>
        <strain evidence="9 10">Med78-601-WT-4W-RMD-3</strain>
    </source>
</reference>
<dbReference type="PANTHER" id="PTHR32071">
    <property type="entry name" value="TRANSCRIPTIONAL REGULATORY PROTEIN"/>
    <property type="match status" value="1"/>
</dbReference>
<dbReference type="Gene3D" id="1.10.10.60">
    <property type="entry name" value="Homeodomain-like"/>
    <property type="match status" value="1"/>
</dbReference>
<keyword evidence="4" id="KW-0238">DNA-binding</keyword>
<feature type="domain" description="Sigma-54 factor interaction" evidence="7">
    <location>
        <begin position="261"/>
        <end position="491"/>
    </location>
</feature>
<dbReference type="InterPro" id="IPR025943">
    <property type="entry name" value="Sigma_54_int_dom_ATP-bd_2"/>
</dbReference>
<dbReference type="SUPFAM" id="SSF52540">
    <property type="entry name" value="P-loop containing nucleoside triphosphate hydrolases"/>
    <property type="match status" value="1"/>
</dbReference>
<dbReference type="Gene3D" id="1.10.8.60">
    <property type="match status" value="1"/>
</dbReference>
<dbReference type="PROSITE" id="PS50112">
    <property type="entry name" value="PAS"/>
    <property type="match status" value="2"/>
</dbReference>
<dbReference type="PROSITE" id="PS00688">
    <property type="entry name" value="SIGMA54_INTERACT_3"/>
    <property type="match status" value="1"/>
</dbReference>
<evidence type="ECO:0000259" key="7">
    <source>
        <dbReference type="PROSITE" id="PS50045"/>
    </source>
</evidence>
<dbReference type="SMART" id="SM00091">
    <property type="entry name" value="PAS"/>
    <property type="match status" value="2"/>
</dbReference>
<dbReference type="InterPro" id="IPR002078">
    <property type="entry name" value="Sigma_54_int"/>
</dbReference>
<dbReference type="PROSITE" id="PS00675">
    <property type="entry name" value="SIGMA54_INTERACT_1"/>
    <property type="match status" value="1"/>
</dbReference>
<dbReference type="Pfam" id="PF00158">
    <property type="entry name" value="Sigma54_activat"/>
    <property type="match status" value="1"/>
</dbReference>